<reference evidence="2 3" key="1">
    <citation type="submission" date="2024-03" db="EMBL/GenBank/DDBJ databases">
        <title>The Acrasis kona genome and developmental transcriptomes reveal deep origins of eukaryotic multicellular pathways.</title>
        <authorList>
            <person name="Sheikh S."/>
            <person name="Fu C.-J."/>
            <person name="Brown M.W."/>
            <person name="Baldauf S.L."/>
        </authorList>
    </citation>
    <scope>NUCLEOTIDE SEQUENCE [LARGE SCALE GENOMIC DNA]</scope>
    <source>
        <strain evidence="2 3">ATCC MYA-3509</strain>
    </source>
</reference>
<dbReference type="Pfam" id="PF01928">
    <property type="entry name" value="CYTH"/>
    <property type="match status" value="1"/>
</dbReference>
<name>A0AAW2Z2C8_9EUKA</name>
<dbReference type="EMBL" id="JAOPGA020000972">
    <property type="protein sequence ID" value="KAL0483605.1"/>
    <property type="molecule type" value="Genomic_DNA"/>
</dbReference>
<evidence type="ECO:0000313" key="3">
    <source>
        <dbReference type="Proteomes" id="UP001431209"/>
    </source>
</evidence>
<evidence type="ECO:0000259" key="1">
    <source>
        <dbReference type="PROSITE" id="PS51707"/>
    </source>
</evidence>
<sequence>MIRQQEVEIKLTLKGYGDYRKLLNHLGNPKSVEEQSNEFYDGSNKEIHHHSPNSTSKKGTFRIRFIENDKTCVVTHKGKGIMTSGVNSSEETEEHIGYEKGKDILKDASLLDSFECDVVKHVKDAYQVKHFISLGGFKNHRSVYPWEGHKLEVDNTKYAFGENFEIEVETNEPDTFKSKLESFLDGINVSYTDSKRSKFANFINNSFQ</sequence>
<dbReference type="PROSITE" id="PS51707">
    <property type="entry name" value="CYTH"/>
    <property type="match status" value="1"/>
</dbReference>
<gene>
    <name evidence="2" type="ORF">AKO1_011453</name>
</gene>
<feature type="domain" description="CYTH" evidence="1">
    <location>
        <begin position="4"/>
        <end position="205"/>
    </location>
</feature>
<dbReference type="InterPro" id="IPR023577">
    <property type="entry name" value="CYTH_domain"/>
</dbReference>
<keyword evidence="3" id="KW-1185">Reference proteome</keyword>
<dbReference type="PANTHER" id="PTHR34948">
    <property type="entry name" value="OS08G0299200 PROTEIN"/>
    <property type="match status" value="1"/>
</dbReference>
<dbReference type="Proteomes" id="UP001431209">
    <property type="component" value="Unassembled WGS sequence"/>
</dbReference>
<dbReference type="SUPFAM" id="SSF55154">
    <property type="entry name" value="CYTH-like phosphatases"/>
    <property type="match status" value="1"/>
</dbReference>
<comment type="caution">
    <text evidence="2">The sequence shown here is derived from an EMBL/GenBank/DDBJ whole genome shotgun (WGS) entry which is preliminary data.</text>
</comment>
<dbReference type="InterPro" id="IPR033469">
    <property type="entry name" value="CYTH-like_dom_sf"/>
</dbReference>
<dbReference type="GO" id="GO:0016462">
    <property type="term" value="F:pyrophosphatase activity"/>
    <property type="evidence" value="ECO:0007669"/>
    <property type="project" value="UniProtKB-ARBA"/>
</dbReference>
<evidence type="ECO:0000313" key="2">
    <source>
        <dbReference type="EMBL" id="KAL0483605.1"/>
    </source>
</evidence>
<dbReference type="AlphaFoldDB" id="A0AAW2Z2C8"/>
<accession>A0AAW2Z2C8</accession>
<proteinExistence type="predicted"/>
<dbReference type="Gene3D" id="2.40.320.10">
    <property type="entry name" value="Hypothetical Protein Pfu-838710-001"/>
    <property type="match status" value="1"/>
</dbReference>
<protein>
    <submittedName>
        <fullName evidence="2">Triphosphate tunel metalloenzyme</fullName>
    </submittedName>
</protein>
<dbReference type="PANTHER" id="PTHR34948:SF2">
    <property type="entry name" value="TRIPHOSPHATE TUNNEL METALLOENZYME 3"/>
    <property type="match status" value="1"/>
</dbReference>
<organism evidence="2 3">
    <name type="scientific">Acrasis kona</name>
    <dbReference type="NCBI Taxonomy" id="1008807"/>
    <lineage>
        <taxon>Eukaryota</taxon>
        <taxon>Discoba</taxon>
        <taxon>Heterolobosea</taxon>
        <taxon>Tetramitia</taxon>
        <taxon>Eutetramitia</taxon>
        <taxon>Acrasidae</taxon>
        <taxon>Acrasis</taxon>
    </lineage>
</organism>